<dbReference type="GO" id="GO:0015074">
    <property type="term" value="P:DNA integration"/>
    <property type="evidence" value="ECO:0007669"/>
    <property type="project" value="InterPro"/>
</dbReference>
<dbReference type="OrthoDB" id="2078692at2"/>
<organism evidence="3 4">
    <name type="scientific">Shewanella atlantica</name>
    <dbReference type="NCBI Taxonomy" id="271099"/>
    <lineage>
        <taxon>Bacteria</taxon>
        <taxon>Pseudomonadati</taxon>
        <taxon>Pseudomonadota</taxon>
        <taxon>Gammaproteobacteria</taxon>
        <taxon>Alteromonadales</taxon>
        <taxon>Shewanellaceae</taxon>
        <taxon>Shewanella</taxon>
    </lineage>
</organism>
<keyword evidence="1" id="KW-0233">DNA recombination</keyword>
<accession>A0A3S0RF84</accession>
<feature type="domain" description="Tyr recombinase" evidence="2">
    <location>
        <begin position="212"/>
        <end position="454"/>
    </location>
</feature>
<dbReference type="Gene3D" id="1.10.443.10">
    <property type="entry name" value="Intergrase catalytic core"/>
    <property type="match status" value="1"/>
</dbReference>
<keyword evidence="4" id="KW-1185">Reference proteome</keyword>
<dbReference type="GO" id="GO:0003677">
    <property type="term" value="F:DNA binding"/>
    <property type="evidence" value="ECO:0007669"/>
    <property type="project" value="InterPro"/>
</dbReference>
<sequence length="484" mass="56137">MLAMAIKQPLVTKKKEELTVPLIMVSDGSDIVVLSSYARYAADNAHKSLTWHEGSARAIELLFAYKLATEGQFLSVRSMFEHFTQSLLDGTHKNGEDKTGLWWKPYSAMQVSRFIYYLTSYSEWLYVDTEQKTELLNPQIASSQSEYLMNMAAYHHRKNNSFYKHLKNDKQASQDAKTTYSVKVRKNRHSNATSPEYCFPSEITNDVIQGFTLPGSRPHDPIYKRLDLAKVLIFMLMRFGGVRVSEPFHLYINDIQPYPTEDKQMIIKIHHPSDSVAPEKWAEQWVTREVYLRESFGLTPRHLKKTTGCYKAGWKNPALHKVSHGNQKTELFFYVEFLNASERELFYHLWFLYLKKQRPRNNYSPFAFLSKKTGMPLTMSAYDAKLKKVINKLGYEYSKAAGTTPHGCRHLFKAEAKARGISTQVIRELLHHKSLMSQEEYAKPSIEQVRQVMKDKENEMKAITQAQDNQLMEQLKLEVDNNDN</sequence>
<dbReference type="SUPFAM" id="SSF56349">
    <property type="entry name" value="DNA breaking-rejoining enzymes"/>
    <property type="match status" value="1"/>
</dbReference>
<comment type="caution">
    <text evidence="3">The sequence shown here is derived from an EMBL/GenBank/DDBJ whole genome shotgun (WGS) entry which is preliminary data.</text>
</comment>
<dbReference type="Proteomes" id="UP000282060">
    <property type="component" value="Unassembled WGS sequence"/>
</dbReference>
<dbReference type="GO" id="GO:0006310">
    <property type="term" value="P:DNA recombination"/>
    <property type="evidence" value="ECO:0007669"/>
    <property type="project" value="UniProtKB-KW"/>
</dbReference>
<evidence type="ECO:0000313" key="4">
    <source>
        <dbReference type="Proteomes" id="UP000282060"/>
    </source>
</evidence>
<dbReference type="NCBIfam" id="NF040693">
    <property type="entry name" value="recomb_GmtY"/>
    <property type="match status" value="1"/>
</dbReference>
<name>A0A3S0RF84_9GAMM</name>
<reference evidence="3 4" key="1">
    <citation type="submission" date="2018-12" db="EMBL/GenBank/DDBJ databases">
        <authorList>
            <person name="Yu L."/>
        </authorList>
    </citation>
    <scope>NUCLEOTIDE SEQUENCE [LARGE SCALE GENOMIC DNA]</scope>
    <source>
        <strain evidence="3 4">HAW-EB5</strain>
    </source>
</reference>
<dbReference type="PROSITE" id="PS51898">
    <property type="entry name" value="TYR_RECOMBINASE"/>
    <property type="match status" value="1"/>
</dbReference>
<dbReference type="InterPro" id="IPR011010">
    <property type="entry name" value="DNA_brk_join_enz"/>
</dbReference>
<dbReference type="InterPro" id="IPR002104">
    <property type="entry name" value="Integrase_catalytic"/>
</dbReference>
<gene>
    <name evidence="3" type="ORF">EKG39_20890</name>
</gene>
<dbReference type="InterPro" id="IPR013762">
    <property type="entry name" value="Integrase-like_cat_sf"/>
</dbReference>
<proteinExistence type="predicted"/>
<dbReference type="RefSeq" id="WP_126507948.1">
    <property type="nucleotide sequence ID" value="NZ_RXNV01000018.1"/>
</dbReference>
<dbReference type="EMBL" id="RXNV01000018">
    <property type="protein sequence ID" value="RTR26970.1"/>
    <property type="molecule type" value="Genomic_DNA"/>
</dbReference>
<dbReference type="AlphaFoldDB" id="A0A3S0RF84"/>
<protein>
    <submittedName>
        <fullName evidence="3">Site-specific integrase</fullName>
    </submittedName>
</protein>
<evidence type="ECO:0000256" key="1">
    <source>
        <dbReference type="ARBA" id="ARBA00023172"/>
    </source>
</evidence>
<evidence type="ECO:0000259" key="2">
    <source>
        <dbReference type="PROSITE" id="PS51898"/>
    </source>
</evidence>
<evidence type="ECO:0000313" key="3">
    <source>
        <dbReference type="EMBL" id="RTR26970.1"/>
    </source>
</evidence>